<keyword evidence="3" id="KW-1185">Reference proteome</keyword>
<feature type="compositionally biased region" description="Acidic residues" evidence="1">
    <location>
        <begin position="1"/>
        <end position="75"/>
    </location>
</feature>
<sequence>MESEDEEESEDASDGQEEDEVDTDEEEEEECDGGEGEVDDADEEEEEEEEEEEGDDSDEKEKETEDAEEDAEVGSEEGQSVEESNGDKLAAAAARTDAAAKKVRNSTTHKREWDKFSKSAKTKAFPIELAPHFKKNKNSLFGMWLDCGQEWDKVNIAVKQEQEQSHLARSQWEAIQVKDLRSKLSEPKFDELLKKRTADGLVYQDRDFPDDPEELWVYMPRGKIVRQDDRTSEKATLEAKTKVDEAGLAALTGDGGCFQPGALPSVVAATEAGAQKLLSALDDEKKSISRTKRAKVEKNDTEDLKPKSPLESALERMPKVLEQATKARSLAIRLKNIEFAEELSGLLMKHATAMEGLYMEFQEKANREVNSEKDYVAVNNEWNKKDAWFQKAQVDMSDAPMAVGASVLLPHEVLHAFYTAGRTQVRDQVNETMAELVSWSLEQASRGIAPTTGFYGEEFLPTSHRAKLAGQTLAGGHKLCYFGFKADLKARKEAHHFARNYACLQMCERCDACQYKSNSTSEYSYKIMGPTARYADHLVSHEEYLATTSKISPWTRVAGFQIGNATLDWMHLCYLGTAPSHIASCLKLLKHVGYAYTVGESDAMYLRRVSIEMRQTCKRHGKTGCK</sequence>
<dbReference type="EMBL" id="CAXAMM010009602">
    <property type="protein sequence ID" value="CAK9020880.1"/>
    <property type="molecule type" value="Genomic_DNA"/>
</dbReference>
<proteinExistence type="predicted"/>
<dbReference type="Proteomes" id="UP001642464">
    <property type="component" value="Unassembled WGS sequence"/>
</dbReference>
<feature type="compositionally biased region" description="Basic and acidic residues" evidence="1">
    <location>
        <begin position="294"/>
        <end position="311"/>
    </location>
</feature>
<reference evidence="2 3" key="1">
    <citation type="submission" date="2024-02" db="EMBL/GenBank/DDBJ databases">
        <authorList>
            <person name="Chen Y."/>
            <person name="Shah S."/>
            <person name="Dougan E. K."/>
            <person name="Thang M."/>
            <person name="Chan C."/>
        </authorList>
    </citation>
    <scope>NUCLEOTIDE SEQUENCE [LARGE SCALE GENOMIC DNA]</scope>
</reference>
<comment type="caution">
    <text evidence="2">The sequence shown here is derived from an EMBL/GenBank/DDBJ whole genome shotgun (WGS) entry which is preliminary data.</text>
</comment>
<evidence type="ECO:0000256" key="1">
    <source>
        <dbReference type="SAM" id="MobiDB-lite"/>
    </source>
</evidence>
<feature type="region of interest" description="Disordered" evidence="1">
    <location>
        <begin position="290"/>
        <end position="311"/>
    </location>
</feature>
<protein>
    <submittedName>
        <fullName evidence="2">Nipped-B-like protein B</fullName>
    </submittedName>
</protein>
<evidence type="ECO:0000313" key="2">
    <source>
        <dbReference type="EMBL" id="CAK9020880.1"/>
    </source>
</evidence>
<feature type="region of interest" description="Disordered" evidence="1">
    <location>
        <begin position="1"/>
        <end position="117"/>
    </location>
</feature>
<accession>A0ABP0K282</accession>
<organism evidence="2 3">
    <name type="scientific">Durusdinium trenchii</name>
    <dbReference type="NCBI Taxonomy" id="1381693"/>
    <lineage>
        <taxon>Eukaryota</taxon>
        <taxon>Sar</taxon>
        <taxon>Alveolata</taxon>
        <taxon>Dinophyceae</taxon>
        <taxon>Suessiales</taxon>
        <taxon>Symbiodiniaceae</taxon>
        <taxon>Durusdinium</taxon>
    </lineage>
</organism>
<name>A0ABP0K282_9DINO</name>
<gene>
    <name evidence="2" type="ORF">SCF082_LOCUS15092</name>
</gene>
<evidence type="ECO:0000313" key="3">
    <source>
        <dbReference type="Proteomes" id="UP001642464"/>
    </source>
</evidence>